<feature type="region of interest" description="Disordered" evidence="1">
    <location>
        <begin position="37"/>
        <end position="122"/>
    </location>
</feature>
<accession>A0AAD6T0S1</accession>
<dbReference type="GO" id="GO:0003714">
    <property type="term" value="F:transcription corepressor activity"/>
    <property type="evidence" value="ECO:0007669"/>
    <property type="project" value="InterPro"/>
</dbReference>
<reference evidence="2" key="1">
    <citation type="submission" date="2023-03" db="EMBL/GenBank/DDBJ databases">
        <title>Massive genome expansion in bonnet fungi (Mycena s.s.) driven by repeated elements and novel gene families across ecological guilds.</title>
        <authorList>
            <consortium name="Lawrence Berkeley National Laboratory"/>
            <person name="Harder C.B."/>
            <person name="Miyauchi S."/>
            <person name="Viragh M."/>
            <person name="Kuo A."/>
            <person name="Thoen E."/>
            <person name="Andreopoulos B."/>
            <person name="Lu D."/>
            <person name="Skrede I."/>
            <person name="Drula E."/>
            <person name="Henrissat B."/>
            <person name="Morin E."/>
            <person name="Kohler A."/>
            <person name="Barry K."/>
            <person name="LaButti K."/>
            <person name="Morin E."/>
            <person name="Salamov A."/>
            <person name="Lipzen A."/>
            <person name="Mereny Z."/>
            <person name="Hegedus B."/>
            <person name="Baldrian P."/>
            <person name="Stursova M."/>
            <person name="Weitz H."/>
            <person name="Taylor A."/>
            <person name="Grigoriev I.V."/>
            <person name="Nagy L.G."/>
            <person name="Martin F."/>
            <person name="Kauserud H."/>
        </authorList>
    </citation>
    <scope>NUCLEOTIDE SEQUENCE</scope>
    <source>
        <strain evidence="2">CBHHK200</strain>
    </source>
</reference>
<evidence type="ECO:0000256" key="1">
    <source>
        <dbReference type="SAM" id="MobiDB-lite"/>
    </source>
</evidence>
<keyword evidence="3" id="KW-1185">Reference proteome</keyword>
<feature type="compositionally biased region" description="Basic and acidic residues" evidence="1">
    <location>
        <begin position="188"/>
        <end position="197"/>
    </location>
</feature>
<dbReference type="Proteomes" id="UP001218188">
    <property type="component" value="Unassembled WGS sequence"/>
</dbReference>
<feature type="compositionally biased region" description="Low complexity" evidence="1">
    <location>
        <begin position="37"/>
        <end position="70"/>
    </location>
</feature>
<gene>
    <name evidence="2" type="ORF">C8F04DRAFT_1181347</name>
</gene>
<dbReference type="EMBL" id="JARJCM010000042">
    <property type="protein sequence ID" value="KAJ7036671.1"/>
    <property type="molecule type" value="Genomic_DNA"/>
</dbReference>
<feature type="region of interest" description="Disordered" evidence="1">
    <location>
        <begin position="188"/>
        <end position="215"/>
    </location>
</feature>
<evidence type="ECO:0000313" key="2">
    <source>
        <dbReference type="EMBL" id="KAJ7036671.1"/>
    </source>
</evidence>
<organism evidence="2 3">
    <name type="scientific">Mycena alexandri</name>
    <dbReference type="NCBI Taxonomy" id="1745969"/>
    <lineage>
        <taxon>Eukaryota</taxon>
        <taxon>Fungi</taxon>
        <taxon>Dikarya</taxon>
        <taxon>Basidiomycota</taxon>
        <taxon>Agaricomycotina</taxon>
        <taxon>Agaricomycetes</taxon>
        <taxon>Agaricomycetidae</taxon>
        <taxon>Agaricales</taxon>
        <taxon>Marasmiineae</taxon>
        <taxon>Mycenaceae</taxon>
        <taxon>Mycena</taxon>
    </lineage>
</organism>
<evidence type="ECO:0000313" key="3">
    <source>
        <dbReference type="Proteomes" id="UP001218188"/>
    </source>
</evidence>
<protein>
    <submittedName>
        <fullName evidence="2">Uncharacterized protein</fullName>
    </submittedName>
</protein>
<dbReference type="Pfam" id="PF08618">
    <property type="entry name" value="Opi1"/>
    <property type="match status" value="1"/>
</dbReference>
<dbReference type="InterPro" id="IPR013927">
    <property type="entry name" value="TF_Opi1_Ccg-8"/>
</dbReference>
<name>A0AAD6T0S1_9AGAR</name>
<dbReference type="AlphaFoldDB" id="A0AAD6T0S1"/>
<comment type="caution">
    <text evidence="2">The sequence shown here is derived from an EMBL/GenBank/DDBJ whole genome shotgun (WGS) entry which is preliminary data.</text>
</comment>
<proteinExistence type="predicted"/>
<sequence>MDLELEDEDVRIAVRALGAMRNGAGAPQKGSAFVFPTNNSTTNGANTTMNAHHPSPSISTSTNPSTTHTPALSLSLASTHPASSPPRTPPTEDEDEDDRMDRGGVSAHADPTTGGEAGPAYPSLARMQSLPLVSGALRVYEAGKANSRVVQYTSSLVSTSLRHASSHLPAGSGERIDEFAGGMLDRRRCDGETREVPEADGDGESANVGACLSRR</sequence>